<dbReference type="Pfam" id="PF16989">
    <property type="entry name" value="T6SS_VasJ"/>
    <property type="match status" value="1"/>
</dbReference>
<comment type="caution">
    <text evidence="2">The sequence shown here is derived from an EMBL/GenBank/DDBJ whole genome shotgun (WGS) entry which is preliminary data.</text>
</comment>
<dbReference type="PANTHER" id="PTHR37024:SF3">
    <property type="entry name" value="TYPE VI SECRETION SYSTEM PROTEIN TSSA"/>
    <property type="match status" value="1"/>
</dbReference>
<proteinExistence type="predicted"/>
<dbReference type="InterPro" id="IPR017739">
    <property type="entry name" value="T6SS-assoc_VCA0119"/>
</dbReference>
<accession>A0A165SYP6</accession>
<evidence type="ECO:0000313" key="3">
    <source>
        <dbReference type="Proteomes" id="UP000076577"/>
    </source>
</evidence>
<feature type="compositionally biased region" description="Basic and acidic residues" evidence="1">
    <location>
        <begin position="195"/>
        <end position="204"/>
    </location>
</feature>
<evidence type="ECO:0000313" key="2">
    <source>
        <dbReference type="EMBL" id="KZL05031.1"/>
    </source>
</evidence>
<keyword evidence="3" id="KW-1185">Reference proteome</keyword>
<evidence type="ECO:0000256" key="1">
    <source>
        <dbReference type="SAM" id="MobiDB-lite"/>
    </source>
</evidence>
<gene>
    <name evidence="2" type="ORF">PsAD2_04582</name>
</gene>
<dbReference type="PANTHER" id="PTHR37024">
    <property type="entry name" value="TYPE VI SECRETION SYSTEM DUF2094 AND IMPA-RELATED DOMAIN PROTEIN"/>
    <property type="match status" value="1"/>
</dbReference>
<dbReference type="AlphaFoldDB" id="A0A165SYP6"/>
<protein>
    <recommendedName>
        <fullName evidence="4">ImpA N-terminal domain-containing protein</fullName>
    </recommendedName>
</protein>
<feature type="region of interest" description="Disordered" evidence="1">
    <location>
        <begin position="195"/>
        <end position="214"/>
    </location>
</feature>
<dbReference type="PATRIC" id="fig|989403.3.peg.5014"/>
<dbReference type="Proteomes" id="UP000076577">
    <property type="component" value="Unassembled WGS sequence"/>
</dbReference>
<reference evidence="2 3" key="1">
    <citation type="journal article" date="2016" name="Front. Microbiol.">
        <title>Comparative Genomic Analysis Reveals a Diverse Repertoire of Genes Involved in Prokaryote-Eukaryote Interactions within the Pseudovibrio Genus.</title>
        <authorList>
            <person name="Romano S."/>
            <person name="Fernandez-Guerra A."/>
            <person name="Reen F.J."/>
            <person name="Glockner F.O."/>
            <person name="Crowley S.P."/>
            <person name="O'Sullivan O."/>
            <person name="Cotter P.D."/>
            <person name="Adams C."/>
            <person name="Dobson A.D."/>
            <person name="O'Gara F."/>
        </authorList>
    </citation>
    <scope>NUCLEOTIDE SEQUENCE [LARGE SCALE GENOMIC DNA]</scope>
    <source>
        <strain evidence="2 3">Ad2</strain>
    </source>
</reference>
<dbReference type="STRING" id="989403.SAMN05421798_11535"/>
<organism evidence="2 3">
    <name type="scientific">Pseudovibrio axinellae</name>
    <dbReference type="NCBI Taxonomy" id="989403"/>
    <lineage>
        <taxon>Bacteria</taxon>
        <taxon>Pseudomonadati</taxon>
        <taxon>Pseudomonadota</taxon>
        <taxon>Alphaproteobacteria</taxon>
        <taxon>Hyphomicrobiales</taxon>
        <taxon>Stappiaceae</taxon>
        <taxon>Pseudovibrio</taxon>
    </lineage>
</organism>
<name>A0A165SYP6_9HYPH</name>
<evidence type="ECO:0008006" key="4">
    <source>
        <dbReference type="Google" id="ProtNLM"/>
    </source>
</evidence>
<sequence length="476" mass="53883">MQMENKDSLNEVVTQPISEIFVTSYDDLAKAILAPIEAPFQEDIEDHPDFDEVSDELMKRGTLSHGSIDWNLVESSALAMLKETQKSCAVLEALLLSRMTRKTRGALASCVRGFDAYLSLPLADLYPEEDRRFELILRRSCKIFDMESLPGKRGSEADGLEESLKRLTLNQLLIDKGLTKGFRLLLERSQLEKKLEEQTKDQKPDPSLGAGLGPATEVLSNAKSMDTRSFKRVTAEICTSIFQQDPSLPYIYQLRRHACWQDLNAAPQIKKEDRTIIPAVSVDTCDKYRQAAESKTVDINIIHQLETTLFSMPFWLEGQFLAAQLALKADHIQASNAILESTQHFITRIPELRELCFEDGTPFIEGATIEWLNSKPAEQNTPQQTQDKPESKTLIDFAENPNLASKWNGEYKSYKSPRQKAFMELGMLEELASTGFSALVSDQVIRLQSTVESMSITDWDPEFFKRSNTLTRRGKR</sequence>
<dbReference type="EMBL" id="LMCB01000160">
    <property type="protein sequence ID" value="KZL05031.1"/>
    <property type="molecule type" value="Genomic_DNA"/>
</dbReference>